<feature type="domain" description="Thiolase C-terminal" evidence="3">
    <location>
        <begin position="242"/>
        <end position="354"/>
    </location>
</feature>
<gene>
    <name evidence="4" type="ORF">ERS075579_03691</name>
</gene>
<dbReference type="InterPro" id="IPR012340">
    <property type="entry name" value="NA-bd_OB-fold"/>
</dbReference>
<dbReference type="AlphaFoldDB" id="A0A0U0XBJ8"/>
<dbReference type="GO" id="GO:0016746">
    <property type="term" value="F:acyltransferase activity"/>
    <property type="evidence" value="ECO:0007669"/>
    <property type="project" value="InterPro"/>
</dbReference>
<evidence type="ECO:0000259" key="2">
    <source>
        <dbReference type="Pfam" id="PF12172"/>
    </source>
</evidence>
<reference evidence="4 5" key="1">
    <citation type="submission" date="2015-03" db="EMBL/GenBank/DDBJ databases">
        <authorList>
            <person name="Murphy D."/>
        </authorList>
    </citation>
    <scope>NUCLEOTIDE SEQUENCE [LARGE SCALE GENOMIC DNA]</scope>
    <source>
        <strain evidence="4 5">PAP088</strain>
    </source>
</reference>
<dbReference type="PANTHER" id="PTHR42870">
    <property type="entry name" value="ACETYL-COA C-ACETYLTRANSFERASE"/>
    <property type="match status" value="1"/>
</dbReference>
<name>A0A0U0XBJ8_9MYCO</name>
<feature type="domain" description="ChsH2 C-terminal OB-fold" evidence="1">
    <location>
        <begin position="452"/>
        <end position="517"/>
    </location>
</feature>
<accession>A0A0U0XBJ8</accession>
<dbReference type="InterPro" id="IPR016039">
    <property type="entry name" value="Thiolase-like"/>
</dbReference>
<dbReference type="SUPFAM" id="SSF53901">
    <property type="entry name" value="Thiolase-like"/>
    <property type="match status" value="1"/>
</dbReference>
<proteinExistence type="predicted"/>
<evidence type="ECO:0000259" key="1">
    <source>
        <dbReference type="Pfam" id="PF01796"/>
    </source>
</evidence>
<dbReference type="Pfam" id="PF22691">
    <property type="entry name" value="Thiolase_C_1"/>
    <property type="match status" value="1"/>
</dbReference>
<dbReference type="InterPro" id="IPR055140">
    <property type="entry name" value="Thiolase_C_2"/>
</dbReference>
<dbReference type="InterPro" id="IPR002878">
    <property type="entry name" value="ChsH2_C"/>
</dbReference>
<dbReference type="InterPro" id="IPR022002">
    <property type="entry name" value="ChsH2_Znr"/>
</dbReference>
<protein>
    <recommendedName>
        <fullName evidence="6">Thiolase</fullName>
    </recommendedName>
</protein>
<evidence type="ECO:0000259" key="3">
    <source>
        <dbReference type="Pfam" id="PF22691"/>
    </source>
</evidence>
<dbReference type="CDD" id="cd00829">
    <property type="entry name" value="SCP-x_thiolase"/>
    <property type="match status" value="1"/>
</dbReference>
<dbReference type="Pfam" id="PF12172">
    <property type="entry name" value="zf-ChsH2"/>
    <property type="match status" value="1"/>
</dbReference>
<evidence type="ECO:0000313" key="5">
    <source>
        <dbReference type="Proteomes" id="UP000045782"/>
    </source>
</evidence>
<sequence length="533" mass="56507">MPHDQPAIIGAAEVAPGRNVPYTSTELHVRAAVAALADAGVVPDEVDGLVCAGPMTNEGSIFLSEDLMDYLGLHNLKLQMTCQLGGGTHLAMTRMASNVIARGEAETVLVVSAGKFPPIRDGGRELMALVCDHAFEMPYGPSVPALYGLIAQAWMHETGQGKADIAEVTASQDRWAALNPAAIAHRSQRLTVEDVLASRPIAGPFHFYHCSIPCEGGGALVLGSARRARAGKHRPVHLLGFGEGHTHGFLTSLARPGRTGAARSGPMAFERSGRAPADIDIALLYDAFASNPAMILEEAGFVKPGGAGDFYRDGRADPGGDLPVNTDGGLIRFGHTGTSSGISQILEGYWQLSRSRRGPSGLRGGHRVRAQLRLDAVQSRQHGDGGSVMTAASSSLDGLHDPEALPPLTDVNRPYFAAAARGVLVFQRCANGHPFLYPRLVCPVCHDGELAWETAAGTGEIVSFAPVYRPPWDSFPRSEPYVVVLVRLDEGPQLLASLEGVAPDEVAIGARVRAVFERVNEDLGLVRFRPAAS</sequence>
<dbReference type="EMBL" id="CSWP01000008">
    <property type="protein sequence ID" value="CPV64567.1"/>
    <property type="molecule type" value="Genomic_DNA"/>
</dbReference>
<feature type="domain" description="ChsH2 rubredoxin-like zinc ribbon" evidence="2">
    <location>
        <begin position="416"/>
        <end position="450"/>
    </location>
</feature>
<dbReference type="Proteomes" id="UP000045782">
    <property type="component" value="Unassembled WGS sequence"/>
</dbReference>
<evidence type="ECO:0008006" key="6">
    <source>
        <dbReference type="Google" id="ProtNLM"/>
    </source>
</evidence>
<dbReference type="PANTHER" id="PTHR42870:SF1">
    <property type="entry name" value="NON-SPECIFIC LIPID-TRANSFER PROTEIN-LIKE 2"/>
    <property type="match status" value="1"/>
</dbReference>
<evidence type="ECO:0000313" key="4">
    <source>
        <dbReference type="EMBL" id="CPV64567.1"/>
    </source>
</evidence>
<dbReference type="Gene3D" id="3.40.47.10">
    <property type="match status" value="1"/>
</dbReference>
<organism evidence="4 5">
    <name type="scientific">Mycobacteroides abscessus</name>
    <dbReference type="NCBI Taxonomy" id="36809"/>
    <lineage>
        <taxon>Bacteria</taxon>
        <taxon>Bacillati</taxon>
        <taxon>Actinomycetota</taxon>
        <taxon>Actinomycetes</taxon>
        <taxon>Mycobacteriales</taxon>
        <taxon>Mycobacteriaceae</taxon>
        <taxon>Mycobacteroides</taxon>
    </lineage>
</organism>
<dbReference type="SUPFAM" id="SSF50249">
    <property type="entry name" value="Nucleic acid-binding proteins"/>
    <property type="match status" value="1"/>
</dbReference>
<dbReference type="Pfam" id="PF01796">
    <property type="entry name" value="OB_ChsH2_C"/>
    <property type="match status" value="1"/>
</dbReference>